<name>A0AAW1LNZ4_SAPOF</name>
<dbReference type="PANTHER" id="PTHR24121:SF22">
    <property type="entry name" value="PROTEIN ACCELERATED CELL DEATH 6-LIKE"/>
    <property type="match status" value="1"/>
</dbReference>
<proteinExistence type="predicted"/>
<dbReference type="PANTHER" id="PTHR24121">
    <property type="entry name" value="NO MECHANORECEPTOR POTENTIAL C, ISOFORM D-RELATED"/>
    <property type="match status" value="1"/>
</dbReference>
<dbReference type="Proteomes" id="UP001443914">
    <property type="component" value="Unassembled WGS sequence"/>
</dbReference>
<accession>A0AAW1LNZ4</accession>
<dbReference type="InterPro" id="IPR002110">
    <property type="entry name" value="Ankyrin_rpt"/>
</dbReference>
<comment type="caution">
    <text evidence="2">The sequence shown here is derived from an EMBL/GenBank/DDBJ whole genome shotgun (WGS) entry which is preliminary data.</text>
</comment>
<dbReference type="EMBL" id="JBDFQZ010000004">
    <property type="protein sequence ID" value="KAK9735738.1"/>
    <property type="molecule type" value="Genomic_DNA"/>
</dbReference>
<organism evidence="2 3">
    <name type="scientific">Saponaria officinalis</name>
    <name type="common">Common soapwort</name>
    <name type="synonym">Lychnis saponaria</name>
    <dbReference type="NCBI Taxonomy" id="3572"/>
    <lineage>
        <taxon>Eukaryota</taxon>
        <taxon>Viridiplantae</taxon>
        <taxon>Streptophyta</taxon>
        <taxon>Embryophyta</taxon>
        <taxon>Tracheophyta</taxon>
        <taxon>Spermatophyta</taxon>
        <taxon>Magnoliopsida</taxon>
        <taxon>eudicotyledons</taxon>
        <taxon>Gunneridae</taxon>
        <taxon>Pentapetalae</taxon>
        <taxon>Caryophyllales</taxon>
        <taxon>Caryophyllaceae</taxon>
        <taxon>Caryophylleae</taxon>
        <taxon>Saponaria</taxon>
    </lineage>
</organism>
<reference evidence="2 3" key="1">
    <citation type="submission" date="2024-03" db="EMBL/GenBank/DDBJ databases">
        <title>WGS assembly of Saponaria officinalis var. Norfolk2.</title>
        <authorList>
            <person name="Jenkins J."/>
            <person name="Shu S."/>
            <person name="Grimwood J."/>
            <person name="Barry K."/>
            <person name="Goodstein D."/>
            <person name="Schmutz J."/>
            <person name="Leebens-Mack J."/>
            <person name="Osbourn A."/>
        </authorList>
    </citation>
    <scope>NUCLEOTIDE SEQUENCE [LARGE SCALE GENOMIC DNA]</scope>
    <source>
        <strain evidence="3">cv. Norfolk2</strain>
        <strain evidence="2">JIC</strain>
        <tissue evidence="2">Leaf</tissue>
    </source>
</reference>
<evidence type="ECO:0000313" key="3">
    <source>
        <dbReference type="Proteomes" id="UP001443914"/>
    </source>
</evidence>
<protein>
    <submittedName>
        <fullName evidence="2">Uncharacterized protein</fullName>
    </submittedName>
</protein>
<dbReference type="EMBL" id="JBDFQZ010000004">
    <property type="protein sequence ID" value="KAK9735737.1"/>
    <property type="molecule type" value="Genomic_DNA"/>
</dbReference>
<dbReference type="Gene3D" id="1.25.40.20">
    <property type="entry name" value="Ankyrin repeat-containing domain"/>
    <property type="match status" value="3"/>
</dbReference>
<dbReference type="AlphaFoldDB" id="A0AAW1LNZ4"/>
<keyword evidence="3" id="KW-1185">Reference proteome</keyword>
<sequence length="483" mass="53837">MDTECCALVGKLEDLELTQKNPREEDENNSDSDDGCDRAEFLAAVEEGRGEDVLSILGKNPSLIRTGDPVGNTVLHMAARDGDIVTVCNLIAFLERQDEDLKEVFRDLNVDGDRALHLALKNGHRKVAYHLIKADAWTGIIGNNDGITPCELAEEAGFSEVCQHSARLRARRFAGVDARMEQVRRDLMSRNRHIHVQLTELKKAIEVGEEDALITGLERDGRELLWHKDHEGQTLLHKAVRASGMGPLRKLVQFMISNGLTDAALLRDRDGNTALHIATREPSKAICLIEAKPSTVYQVNHKGVSPLYLAVKLRHEDLVKLMVTPSCLPPPPRDSEMRLHPQHAPLAHLAHLAIKAKSFCILKLLMEHLPELVKVTDKSGWRPLSLAASIGFLDGVTYLLTNFPKYAEECDEDRSFPIHKAVGGGHVSIVKAFYKHCPQTFDRLDHKGRNVLQIAVSYGNSDIVTYLTKELKMDDSFFQSKGL</sequence>
<dbReference type="SMART" id="SM00248">
    <property type="entry name" value="ANK"/>
    <property type="match status" value="8"/>
</dbReference>
<feature type="region of interest" description="Disordered" evidence="1">
    <location>
        <begin position="17"/>
        <end position="36"/>
    </location>
</feature>
<dbReference type="SUPFAM" id="SSF48403">
    <property type="entry name" value="Ankyrin repeat"/>
    <property type="match status" value="1"/>
</dbReference>
<evidence type="ECO:0000313" key="2">
    <source>
        <dbReference type="EMBL" id="KAK9735737.1"/>
    </source>
</evidence>
<dbReference type="Pfam" id="PF12796">
    <property type="entry name" value="Ank_2"/>
    <property type="match status" value="3"/>
</dbReference>
<feature type="compositionally biased region" description="Acidic residues" evidence="1">
    <location>
        <begin position="24"/>
        <end position="34"/>
    </location>
</feature>
<dbReference type="InterPro" id="IPR036770">
    <property type="entry name" value="Ankyrin_rpt-contain_sf"/>
</dbReference>
<gene>
    <name evidence="2" type="ORF">RND81_04G223900</name>
</gene>
<evidence type="ECO:0000256" key="1">
    <source>
        <dbReference type="SAM" id="MobiDB-lite"/>
    </source>
</evidence>